<evidence type="ECO:0000313" key="12">
    <source>
        <dbReference type="Proteomes" id="UP000886657"/>
    </source>
</evidence>
<evidence type="ECO:0000259" key="10">
    <source>
        <dbReference type="PROSITE" id="PS50113"/>
    </source>
</evidence>
<feature type="signal peptide" evidence="6">
    <location>
        <begin position="1"/>
        <end position="24"/>
    </location>
</feature>
<dbReference type="SMART" id="SM00091">
    <property type="entry name" value="PAS"/>
    <property type="match status" value="1"/>
</dbReference>
<evidence type="ECO:0000259" key="9">
    <source>
        <dbReference type="PROSITE" id="PS50112"/>
    </source>
</evidence>
<feature type="domain" description="PAC" evidence="10">
    <location>
        <begin position="453"/>
        <end position="505"/>
    </location>
</feature>
<dbReference type="PANTHER" id="PTHR43065:SF42">
    <property type="entry name" value="TWO-COMPONENT SENSOR PPRA"/>
    <property type="match status" value="1"/>
</dbReference>
<dbReference type="InterPro" id="IPR003594">
    <property type="entry name" value="HATPase_dom"/>
</dbReference>
<dbReference type="InterPro" id="IPR036890">
    <property type="entry name" value="HATPase_C_sf"/>
</dbReference>
<keyword evidence="5" id="KW-0812">Transmembrane</keyword>
<dbReference type="PROSITE" id="PS50112">
    <property type="entry name" value="PAS"/>
    <property type="match status" value="1"/>
</dbReference>
<evidence type="ECO:0000256" key="6">
    <source>
        <dbReference type="SAM" id="SignalP"/>
    </source>
</evidence>
<dbReference type="InterPro" id="IPR004358">
    <property type="entry name" value="Sig_transdc_His_kin-like_C"/>
</dbReference>
<dbReference type="GO" id="GO:0000155">
    <property type="term" value="F:phosphorelay sensor kinase activity"/>
    <property type="evidence" value="ECO:0007669"/>
    <property type="project" value="InterPro"/>
</dbReference>
<dbReference type="Proteomes" id="UP000886657">
    <property type="component" value="Unassembled WGS sequence"/>
</dbReference>
<evidence type="ECO:0000256" key="5">
    <source>
        <dbReference type="SAM" id="Phobius"/>
    </source>
</evidence>
<evidence type="ECO:0000259" key="8">
    <source>
        <dbReference type="PROSITE" id="PS50110"/>
    </source>
</evidence>
<dbReference type="PRINTS" id="PR00344">
    <property type="entry name" value="BCTRLSENSOR"/>
</dbReference>
<feature type="domain" description="Histidine kinase" evidence="7">
    <location>
        <begin position="518"/>
        <end position="741"/>
    </location>
</feature>
<gene>
    <name evidence="11" type="ORF">IPP58_04355</name>
</gene>
<dbReference type="SUPFAM" id="SSF55785">
    <property type="entry name" value="PYP-like sensor domain (PAS domain)"/>
    <property type="match status" value="1"/>
</dbReference>
<dbReference type="InterPro" id="IPR000700">
    <property type="entry name" value="PAS-assoc_C"/>
</dbReference>
<dbReference type="SMART" id="SM00387">
    <property type="entry name" value="HATPase_c"/>
    <property type="match status" value="1"/>
</dbReference>
<feature type="domain" description="Response regulatory" evidence="8">
    <location>
        <begin position="761"/>
        <end position="877"/>
    </location>
</feature>
<sequence>MRRLALTLLAAVLMQAIGYCQPQAGSEPRKNVLILNSYHQGFKWTDEQTQGVVDAMSSRQSQIKFYIAYMDTKWSFDKDYFRLLHETYRVKFKHIRFDAIVATDNDAFNFLRLYRNDTFGEVPVVFCGVNWFKPEDLQGQTRYTGVNEDADIAANLDLMVRLHPAVKHIYIVVDTTTTGQIVHRKVLDQASTYKGRVAIHLLDDLGMPEILSMVSKLGSDSLVFLTIYQQDRSGHFFEYSEIASLLSKHSAVPVYGLWDFYLGHGIVGGKLTSGKAQGTSAGGLALRILAGESPETIPVIMDSPNRHLFDYQQLKRFELSDIELPPGSRVINEPPRFYTLNKSLFWGLVTGLSGLAAGMVALLFYLHVRHKAEEDLRRSEERYHSLVDNLTLGIYRVGGDEGGRFLQANPAMARMFGFDSPEELLEVPISSLYQRSEERPQFLKEIQGHGFVKNRELLMCKKDGQPVWVSINAKSHRDETGRLLWIDGIFEDITEKKHLETLLHQSQKMEAIGTLAGGVAHDFNNILTVIIGYGNLLKRGLAPDSQAMKHLAHLLSASEKAAELTRSLLAFSRKQIISPKKADLNEIVDGMGKLLFRVIGEDIELSFDAIPQALPILVDVGQIEQVLLNLVTNARDAMPHGGLLCIGTEHTRLTGEQMIRHDYATPGDYAVLTVSDNGLGMTEEVKQRIFEPFFSTKAIGKGTGLGLSILYGIVKQHEGDISVYSEPGIGTTFKIYLPIVPHDGPERVEDALAPALGGSETILVAEDNDEVRRLAQEVLSTAGYRVLLALDGDEAVLKFREHAEEIDLILLDVVMPRMNGKEVYDTIMAIKPGVRALFMSGYTADIINQKGILEERIHYISKPLSPDTLLRKVREVLSA</sequence>
<proteinExistence type="predicted"/>
<dbReference type="Gene3D" id="1.10.287.130">
    <property type="match status" value="1"/>
</dbReference>
<dbReference type="InterPro" id="IPR001610">
    <property type="entry name" value="PAC"/>
</dbReference>
<keyword evidence="5" id="KW-0472">Membrane</keyword>
<dbReference type="SMART" id="SM00086">
    <property type="entry name" value="PAC"/>
    <property type="match status" value="1"/>
</dbReference>
<comment type="caution">
    <text evidence="11">The sequence shown here is derived from an EMBL/GenBank/DDBJ whole genome shotgun (WGS) entry which is preliminary data.</text>
</comment>
<dbReference type="InterPro" id="IPR011006">
    <property type="entry name" value="CheY-like_superfamily"/>
</dbReference>
<evidence type="ECO:0000256" key="1">
    <source>
        <dbReference type="ARBA" id="ARBA00000085"/>
    </source>
</evidence>
<dbReference type="InterPro" id="IPR000014">
    <property type="entry name" value="PAS"/>
</dbReference>
<dbReference type="InterPro" id="IPR001789">
    <property type="entry name" value="Sig_transdc_resp-reg_receiver"/>
</dbReference>
<dbReference type="SMART" id="SM00448">
    <property type="entry name" value="REC"/>
    <property type="match status" value="1"/>
</dbReference>
<dbReference type="Gene3D" id="3.40.50.2300">
    <property type="match status" value="3"/>
</dbReference>
<dbReference type="InterPro" id="IPR003661">
    <property type="entry name" value="HisK_dim/P_dom"/>
</dbReference>
<feature type="modified residue" description="4-aspartylphosphate" evidence="4">
    <location>
        <position position="812"/>
    </location>
</feature>
<name>A0A9D7SGR6_9BACT</name>
<dbReference type="SMART" id="SM00388">
    <property type="entry name" value="HisKA"/>
    <property type="match status" value="1"/>
</dbReference>
<dbReference type="CDD" id="cd00130">
    <property type="entry name" value="PAS"/>
    <property type="match status" value="1"/>
</dbReference>
<keyword evidence="3 4" id="KW-0597">Phosphoprotein</keyword>
<dbReference type="SUPFAM" id="SSF47384">
    <property type="entry name" value="Homodimeric domain of signal transducing histidine kinase"/>
    <property type="match status" value="1"/>
</dbReference>
<feature type="domain" description="PAS" evidence="9">
    <location>
        <begin position="379"/>
        <end position="422"/>
    </location>
</feature>
<keyword evidence="5" id="KW-1133">Transmembrane helix</keyword>
<dbReference type="SUPFAM" id="SSF55874">
    <property type="entry name" value="ATPase domain of HSP90 chaperone/DNA topoisomerase II/histidine kinase"/>
    <property type="match status" value="1"/>
</dbReference>
<organism evidence="11 12">
    <name type="scientific">Candidatus Geothrix skivensis</name>
    <dbReference type="NCBI Taxonomy" id="2954439"/>
    <lineage>
        <taxon>Bacteria</taxon>
        <taxon>Pseudomonadati</taxon>
        <taxon>Acidobacteriota</taxon>
        <taxon>Holophagae</taxon>
        <taxon>Holophagales</taxon>
        <taxon>Holophagaceae</taxon>
        <taxon>Geothrix</taxon>
    </lineage>
</organism>
<dbReference type="Pfam" id="PF02518">
    <property type="entry name" value="HATPase_c"/>
    <property type="match status" value="1"/>
</dbReference>
<dbReference type="AlphaFoldDB" id="A0A9D7SGR6"/>
<dbReference type="NCBIfam" id="TIGR00229">
    <property type="entry name" value="sensory_box"/>
    <property type="match status" value="1"/>
</dbReference>
<dbReference type="PANTHER" id="PTHR43065">
    <property type="entry name" value="SENSOR HISTIDINE KINASE"/>
    <property type="match status" value="1"/>
</dbReference>
<dbReference type="EC" id="2.7.13.3" evidence="2"/>
<feature type="chain" id="PRO_5038563721" description="histidine kinase" evidence="6">
    <location>
        <begin position="25"/>
        <end position="879"/>
    </location>
</feature>
<dbReference type="PROSITE" id="PS50113">
    <property type="entry name" value="PAC"/>
    <property type="match status" value="1"/>
</dbReference>
<dbReference type="Gene3D" id="3.30.565.10">
    <property type="entry name" value="Histidine kinase-like ATPase, C-terminal domain"/>
    <property type="match status" value="1"/>
</dbReference>
<keyword evidence="6" id="KW-0732">Signal</keyword>
<dbReference type="InterPro" id="IPR036097">
    <property type="entry name" value="HisK_dim/P_sf"/>
</dbReference>
<reference evidence="11" key="1">
    <citation type="submission" date="2020-10" db="EMBL/GenBank/DDBJ databases">
        <title>Connecting structure to function with the recovery of over 1000 high-quality activated sludge metagenome-assembled genomes encoding full-length rRNA genes using long-read sequencing.</title>
        <authorList>
            <person name="Singleton C.M."/>
            <person name="Petriglieri F."/>
            <person name="Kristensen J.M."/>
            <person name="Kirkegaard R.H."/>
            <person name="Michaelsen T.Y."/>
            <person name="Andersen M.H."/>
            <person name="Karst S.M."/>
            <person name="Dueholm M.S."/>
            <person name="Nielsen P.H."/>
            <person name="Albertsen M."/>
        </authorList>
    </citation>
    <scope>NUCLEOTIDE SEQUENCE</scope>
    <source>
        <strain evidence="11">Skiv_18-Q3-R9-52_MAXAC.067</strain>
    </source>
</reference>
<dbReference type="Pfam" id="PF13426">
    <property type="entry name" value="PAS_9"/>
    <property type="match status" value="1"/>
</dbReference>
<dbReference type="CDD" id="cd00082">
    <property type="entry name" value="HisKA"/>
    <property type="match status" value="1"/>
</dbReference>
<dbReference type="Gene3D" id="3.30.450.20">
    <property type="entry name" value="PAS domain"/>
    <property type="match status" value="1"/>
</dbReference>
<protein>
    <recommendedName>
        <fullName evidence="2">histidine kinase</fullName>
        <ecNumber evidence="2">2.7.13.3</ecNumber>
    </recommendedName>
</protein>
<feature type="transmembrane region" description="Helical" evidence="5">
    <location>
        <begin position="344"/>
        <end position="368"/>
    </location>
</feature>
<accession>A0A9D7SGR6</accession>
<dbReference type="InterPro" id="IPR035965">
    <property type="entry name" value="PAS-like_dom_sf"/>
</dbReference>
<dbReference type="EMBL" id="JADKIO010000005">
    <property type="protein sequence ID" value="MBK9795716.1"/>
    <property type="molecule type" value="Genomic_DNA"/>
</dbReference>
<evidence type="ECO:0000256" key="4">
    <source>
        <dbReference type="PROSITE-ProRule" id="PRU00169"/>
    </source>
</evidence>
<evidence type="ECO:0000313" key="11">
    <source>
        <dbReference type="EMBL" id="MBK9795716.1"/>
    </source>
</evidence>
<evidence type="ECO:0000256" key="3">
    <source>
        <dbReference type="ARBA" id="ARBA00022553"/>
    </source>
</evidence>
<dbReference type="PROSITE" id="PS50110">
    <property type="entry name" value="RESPONSE_REGULATORY"/>
    <property type="match status" value="1"/>
</dbReference>
<evidence type="ECO:0000256" key="2">
    <source>
        <dbReference type="ARBA" id="ARBA00012438"/>
    </source>
</evidence>
<evidence type="ECO:0000259" key="7">
    <source>
        <dbReference type="PROSITE" id="PS50109"/>
    </source>
</evidence>
<dbReference type="InterPro" id="IPR005467">
    <property type="entry name" value="His_kinase_dom"/>
</dbReference>
<dbReference type="SUPFAM" id="SSF52172">
    <property type="entry name" value="CheY-like"/>
    <property type="match status" value="1"/>
</dbReference>
<dbReference type="Pfam" id="PF00512">
    <property type="entry name" value="HisKA"/>
    <property type="match status" value="1"/>
</dbReference>
<dbReference type="Pfam" id="PF00072">
    <property type="entry name" value="Response_reg"/>
    <property type="match status" value="1"/>
</dbReference>
<comment type="catalytic activity">
    <reaction evidence="1">
        <text>ATP + protein L-histidine = ADP + protein N-phospho-L-histidine.</text>
        <dbReference type="EC" id="2.7.13.3"/>
    </reaction>
</comment>
<dbReference type="PROSITE" id="PS50109">
    <property type="entry name" value="HIS_KIN"/>
    <property type="match status" value="1"/>
</dbReference>